<evidence type="ECO:0000313" key="2">
    <source>
        <dbReference type="Proteomes" id="UP000186206"/>
    </source>
</evidence>
<protein>
    <submittedName>
        <fullName evidence="1">Uncharacterized protein</fullName>
    </submittedName>
</protein>
<name>A0ABX3FK64_9VIBR</name>
<dbReference type="EMBL" id="MJMI01000074">
    <property type="protein sequence ID" value="OLQ94565.1"/>
    <property type="molecule type" value="Genomic_DNA"/>
</dbReference>
<keyword evidence="2" id="KW-1185">Reference proteome</keyword>
<evidence type="ECO:0000313" key="1">
    <source>
        <dbReference type="EMBL" id="OLQ94565.1"/>
    </source>
</evidence>
<proteinExistence type="predicted"/>
<accession>A0ABX3FK64</accession>
<comment type="caution">
    <text evidence="1">The sequence shown here is derived from an EMBL/GenBank/DDBJ whole genome shotgun (WGS) entry which is preliminary data.</text>
</comment>
<organism evidence="1 2">
    <name type="scientific">Vibrio ponticus</name>
    <dbReference type="NCBI Taxonomy" id="265668"/>
    <lineage>
        <taxon>Bacteria</taxon>
        <taxon>Pseudomonadati</taxon>
        <taxon>Pseudomonadota</taxon>
        <taxon>Gammaproteobacteria</taxon>
        <taxon>Vibrionales</taxon>
        <taxon>Vibrionaceae</taxon>
        <taxon>Vibrio</taxon>
    </lineage>
</organism>
<reference evidence="1 2" key="1">
    <citation type="submission" date="2016-09" db="EMBL/GenBank/DDBJ databases">
        <title>Genomic Taxonomy of the Vibrionaceae.</title>
        <authorList>
            <person name="Gonzalez-Castillo A."/>
            <person name="Gomez-Gil B."/>
            <person name="Enciso-Ibarra K."/>
        </authorList>
    </citation>
    <scope>NUCLEOTIDE SEQUENCE [LARGE SCALE GENOMIC DNA]</scope>
    <source>
        <strain evidence="1 2">CAIM 1731</strain>
    </source>
</reference>
<dbReference type="RefSeq" id="WP_075648483.1">
    <property type="nucleotide sequence ID" value="NZ_AP019658.1"/>
</dbReference>
<gene>
    <name evidence="1" type="ORF">BIY21_08765</name>
</gene>
<sequence length="139" mass="15968">MGLRTTFFSVAALLAVVTSYVFYSPFPVPECKQYSGELRTGEEITTFNFLFGRKTVNLKTTFNQPLQQLGMPSSINYQFQILAVTEDVDLWRYQLKESTSGLLQELEIKPIGNLFSIHWVNDRTHNITYKCTELDDAKL</sequence>
<dbReference type="Proteomes" id="UP000186206">
    <property type="component" value="Unassembled WGS sequence"/>
</dbReference>